<organism evidence="2">
    <name type="scientific">marine sediment metagenome</name>
    <dbReference type="NCBI Taxonomy" id="412755"/>
    <lineage>
        <taxon>unclassified sequences</taxon>
        <taxon>metagenomes</taxon>
        <taxon>ecological metagenomes</taxon>
    </lineage>
</organism>
<feature type="non-terminal residue" evidence="2">
    <location>
        <position position="1"/>
    </location>
</feature>
<protein>
    <submittedName>
        <fullName evidence="2">Uncharacterized protein</fullName>
    </submittedName>
</protein>
<accession>X1HHQ7</accession>
<proteinExistence type="predicted"/>
<evidence type="ECO:0000256" key="1">
    <source>
        <dbReference type="SAM" id="MobiDB-lite"/>
    </source>
</evidence>
<feature type="region of interest" description="Disordered" evidence="1">
    <location>
        <begin position="1"/>
        <end position="23"/>
    </location>
</feature>
<reference evidence="2" key="1">
    <citation type="journal article" date="2014" name="Front. Microbiol.">
        <title>High frequency of phylogenetically diverse reductive dehalogenase-homologous genes in deep subseafloor sedimentary metagenomes.</title>
        <authorList>
            <person name="Kawai M."/>
            <person name="Futagami T."/>
            <person name="Toyoda A."/>
            <person name="Takaki Y."/>
            <person name="Nishi S."/>
            <person name="Hori S."/>
            <person name="Arai W."/>
            <person name="Tsubouchi T."/>
            <person name="Morono Y."/>
            <person name="Uchiyama I."/>
            <person name="Ito T."/>
            <person name="Fujiyama A."/>
            <person name="Inagaki F."/>
            <person name="Takami H."/>
        </authorList>
    </citation>
    <scope>NUCLEOTIDE SEQUENCE</scope>
    <source>
        <strain evidence="2">Expedition CK06-06</strain>
    </source>
</reference>
<comment type="caution">
    <text evidence="2">The sequence shown here is derived from an EMBL/GenBank/DDBJ whole genome shotgun (WGS) entry which is preliminary data.</text>
</comment>
<evidence type="ECO:0000313" key="2">
    <source>
        <dbReference type="EMBL" id="GAH69706.1"/>
    </source>
</evidence>
<dbReference type="EMBL" id="BARU01029682">
    <property type="protein sequence ID" value="GAH69706.1"/>
    <property type="molecule type" value="Genomic_DNA"/>
</dbReference>
<sequence>TPKSNPKFSSKKNKDEKKSSIKIKKKKDKANVDFSIVEDVELGIPLVPESPKKKNKLTVNSPGLSADLLQKLKRLESDKIKVVLVNCERCKEIIPVPIPKNYINKSDLPVVPISYVHSNSHMKDQHCITLHLDHDFDIRRQRISDVVFSPE</sequence>
<name>X1HHQ7_9ZZZZ</name>
<gene>
    <name evidence="2" type="ORF">S03H2_47178</name>
</gene>
<dbReference type="AlphaFoldDB" id="X1HHQ7"/>